<dbReference type="PROSITE" id="PS50994">
    <property type="entry name" value="INTEGRASE"/>
    <property type="match status" value="1"/>
</dbReference>
<evidence type="ECO:0000259" key="2">
    <source>
        <dbReference type="PROSITE" id="PS50994"/>
    </source>
</evidence>
<comment type="caution">
    <text evidence="3">The sequence shown here is derived from an EMBL/GenBank/DDBJ whole genome shotgun (WGS) entry which is preliminary data.</text>
</comment>
<dbReference type="Gene3D" id="1.10.340.70">
    <property type="match status" value="1"/>
</dbReference>
<sequence>MPNQDCDRSGREVATGKFEDSSRRGRINASGETRGKMSDHFVLCEDKLYYVGMRPLRSDQQQEDAMLCLVVPSTMIQEVLQNCHDSLERGHQGIARTFYRVKLDFYWIGLYADVARHMRSCLDCSSSKRRPKIRGYSPGNILAERPFQVVSMDLVIPLPKSRRGNTALLLFQCAFTGYVMGKATADTTALRVAQAFEECVYRRFGAPSLIRHDRDPRFMSEVFQSFTEMMQSRCRAKLSYRPQANDQQERSVKTVMQSVRVYAEDPLQQDWDEIKLIFAINNSMDTTRKETFFPRPRMGRSVYTQGDVLYALACRREVNRQQEIALKMAKEYQATEKARRAKKHNETLRSREGGMTPEIGQTVKPSGEQSVTGVVTEGSDGDATGDPRSLFEVGSRVWHYMEAGIDEKVEEFAYELELPDRSGYTFYPAVHLSRLKTVDEFGDRPNARLTSDVNETSRLDLMKGWSQSWESDHVAGEFEVEAILDDMTPLFTITSRAVREYKMKRVSCDDPTWEPASNLSCGGLLYAYLREKRRD</sequence>
<dbReference type="PANTHER" id="PTHR37984">
    <property type="entry name" value="PROTEIN CBG26694"/>
    <property type="match status" value="1"/>
</dbReference>
<dbReference type="InterPro" id="IPR012337">
    <property type="entry name" value="RNaseH-like_sf"/>
</dbReference>
<reference evidence="4" key="1">
    <citation type="submission" date="2017-03" db="EMBL/GenBank/DDBJ databases">
        <title>Phytopthora megakarya and P. palmivora, two closely related causual agents of cacao black pod achieved similar genome size and gene model numbers by different mechanisms.</title>
        <authorList>
            <person name="Ali S."/>
            <person name="Shao J."/>
            <person name="Larry D.J."/>
            <person name="Kronmiller B."/>
            <person name="Shen D."/>
            <person name="Strem M.D."/>
            <person name="Melnick R.L."/>
            <person name="Guiltinan M.J."/>
            <person name="Tyler B.M."/>
            <person name="Meinhardt L.W."/>
            <person name="Bailey B.A."/>
        </authorList>
    </citation>
    <scope>NUCLEOTIDE SEQUENCE [LARGE SCALE GENOMIC DNA]</scope>
    <source>
        <strain evidence="4">zdho120</strain>
    </source>
</reference>
<feature type="compositionally biased region" description="Basic and acidic residues" evidence="1">
    <location>
        <begin position="1"/>
        <end position="11"/>
    </location>
</feature>
<dbReference type="InterPro" id="IPR041588">
    <property type="entry name" value="Integrase_H2C2"/>
</dbReference>
<dbReference type="AlphaFoldDB" id="A0A225V7Q3"/>
<dbReference type="STRING" id="4795.A0A225V7Q3"/>
<dbReference type="SUPFAM" id="SSF53098">
    <property type="entry name" value="Ribonuclease H-like"/>
    <property type="match status" value="1"/>
</dbReference>
<feature type="compositionally biased region" description="Polar residues" evidence="1">
    <location>
        <begin position="363"/>
        <end position="373"/>
    </location>
</feature>
<dbReference type="SUPFAM" id="SSF54160">
    <property type="entry name" value="Chromo domain-like"/>
    <property type="match status" value="1"/>
</dbReference>
<dbReference type="PANTHER" id="PTHR37984:SF5">
    <property type="entry name" value="PROTEIN NYNRIN-LIKE"/>
    <property type="match status" value="1"/>
</dbReference>
<dbReference type="FunFam" id="1.10.340.70:FF:000001">
    <property type="entry name" value="Retrovirus-related Pol polyprotein from transposon gypsy-like Protein"/>
    <property type="match status" value="1"/>
</dbReference>
<feature type="region of interest" description="Disordered" evidence="1">
    <location>
        <begin position="351"/>
        <end position="388"/>
    </location>
</feature>
<dbReference type="OrthoDB" id="425619at2759"/>
<dbReference type="Proteomes" id="UP000198211">
    <property type="component" value="Unassembled WGS sequence"/>
</dbReference>
<dbReference type="Pfam" id="PF17921">
    <property type="entry name" value="Integrase_H2C2"/>
    <property type="match status" value="1"/>
</dbReference>
<name>A0A225V7Q3_9STRA</name>
<proteinExistence type="predicted"/>
<evidence type="ECO:0000256" key="1">
    <source>
        <dbReference type="SAM" id="MobiDB-lite"/>
    </source>
</evidence>
<keyword evidence="4" id="KW-1185">Reference proteome</keyword>
<evidence type="ECO:0000313" key="4">
    <source>
        <dbReference type="Proteomes" id="UP000198211"/>
    </source>
</evidence>
<dbReference type="InterPro" id="IPR036397">
    <property type="entry name" value="RNaseH_sf"/>
</dbReference>
<accession>A0A225V7Q3</accession>
<evidence type="ECO:0000313" key="3">
    <source>
        <dbReference type="EMBL" id="OWZ00787.1"/>
    </source>
</evidence>
<dbReference type="Gene3D" id="3.30.420.10">
    <property type="entry name" value="Ribonuclease H-like superfamily/Ribonuclease H"/>
    <property type="match status" value="1"/>
</dbReference>
<organism evidence="3 4">
    <name type="scientific">Phytophthora megakarya</name>
    <dbReference type="NCBI Taxonomy" id="4795"/>
    <lineage>
        <taxon>Eukaryota</taxon>
        <taxon>Sar</taxon>
        <taxon>Stramenopiles</taxon>
        <taxon>Oomycota</taxon>
        <taxon>Peronosporomycetes</taxon>
        <taxon>Peronosporales</taxon>
        <taxon>Peronosporaceae</taxon>
        <taxon>Phytophthora</taxon>
    </lineage>
</organism>
<protein>
    <recommendedName>
        <fullName evidence="2">Integrase catalytic domain-containing protein</fullName>
    </recommendedName>
</protein>
<feature type="region of interest" description="Disordered" evidence="1">
    <location>
        <begin position="1"/>
        <end position="32"/>
    </location>
</feature>
<dbReference type="InterPro" id="IPR001584">
    <property type="entry name" value="Integrase_cat-core"/>
</dbReference>
<gene>
    <name evidence="3" type="ORF">PHMEG_00027949</name>
</gene>
<feature type="domain" description="Integrase catalytic" evidence="2">
    <location>
        <begin position="142"/>
        <end position="302"/>
    </location>
</feature>
<dbReference type="EMBL" id="NBNE01007327">
    <property type="protein sequence ID" value="OWZ00787.1"/>
    <property type="molecule type" value="Genomic_DNA"/>
</dbReference>
<dbReference type="InterPro" id="IPR016197">
    <property type="entry name" value="Chromo-like_dom_sf"/>
</dbReference>
<dbReference type="GO" id="GO:0003676">
    <property type="term" value="F:nucleic acid binding"/>
    <property type="evidence" value="ECO:0007669"/>
    <property type="project" value="InterPro"/>
</dbReference>
<dbReference type="CDD" id="cd00024">
    <property type="entry name" value="CD_CSD"/>
    <property type="match status" value="1"/>
</dbReference>
<dbReference type="Gene3D" id="2.40.50.40">
    <property type="match status" value="1"/>
</dbReference>
<dbReference type="InterPro" id="IPR050951">
    <property type="entry name" value="Retrovirus_Pol_polyprotein"/>
</dbReference>
<dbReference type="GO" id="GO:0015074">
    <property type="term" value="P:DNA integration"/>
    <property type="evidence" value="ECO:0007669"/>
    <property type="project" value="InterPro"/>
</dbReference>